<comment type="subcellular location">
    <subcellularLocation>
        <location evidence="1">Cell envelope</location>
    </subcellularLocation>
</comment>
<feature type="signal peptide" evidence="5">
    <location>
        <begin position="1"/>
        <end position="20"/>
    </location>
</feature>
<evidence type="ECO:0000313" key="7">
    <source>
        <dbReference type="Proteomes" id="UP000005384"/>
    </source>
</evidence>
<sequence>MKKSMAVAAAILLASSTVLSGCSSKAGSQAEGGKVKIRFASWDNAEDLDKQQALVDQFNSSHEDIEVTLEAYGSEYDTKISAGMGSGDTPDVLYMWDYPSYYEGLEPLDSYIEKEGAEYKDNFYDALWPYNSKNDTIYGIPVGFTTHALYYNKDIFAQAGVAEPTNDWTWDDVKTAAKAITDSVSGVKGFSFQMKPDPYDYEMYLWSNGSSFVDANGNLDGNLNSANSVEAVSLFQEMEKDGYAVATEKNGTDEFRGGQTAMYIYGAWAVSTFDEDGLNYGIVDIPAFAGAGRDSVSILSSSGVSISKDSKNKEAAWEFVKYWTGEEMNKARIGYELPALKSVVESEKILDNPSNAPFYSMLEQSSGFTPASFIVDNWSTLKDTLDLTFERVYNPSTLEDPATVLSEAVSEMQ</sequence>
<dbReference type="GO" id="GO:0030313">
    <property type="term" value="C:cell envelope"/>
    <property type="evidence" value="ECO:0007669"/>
    <property type="project" value="UniProtKB-SubCell"/>
</dbReference>
<dbReference type="RefSeq" id="WP_006780492.1">
    <property type="nucleotide sequence ID" value="NZ_CP040506.1"/>
</dbReference>
<feature type="chain" id="PRO_5038870865" description="Sugar ABC transporter substrate-binding protein" evidence="5">
    <location>
        <begin position="21"/>
        <end position="413"/>
    </location>
</feature>
<dbReference type="PATRIC" id="fig|742737.3.peg.2530"/>
<dbReference type="SUPFAM" id="SSF53850">
    <property type="entry name" value="Periplasmic binding protein-like II"/>
    <property type="match status" value="1"/>
</dbReference>
<keyword evidence="4 5" id="KW-0732">Signal</keyword>
<accession>G5IG85</accession>
<dbReference type="PROSITE" id="PS51257">
    <property type="entry name" value="PROKAR_LIPOPROTEIN"/>
    <property type="match status" value="1"/>
</dbReference>
<evidence type="ECO:0000256" key="1">
    <source>
        <dbReference type="ARBA" id="ARBA00004196"/>
    </source>
</evidence>
<dbReference type="InterPro" id="IPR006059">
    <property type="entry name" value="SBP"/>
</dbReference>
<dbReference type="HOGENOM" id="CLU_031285_10_5_9"/>
<dbReference type="InterPro" id="IPR050490">
    <property type="entry name" value="Bact_solute-bd_prot1"/>
</dbReference>
<proteinExistence type="inferred from homology"/>
<comment type="caution">
    <text evidence="6">The sequence shown here is derived from an EMBL/GenBank/DDBJ whole genome shotgun (WGS) entry which is preliminary data.</text>
</comment>
<evidence type="ECO:0008006" key="8">
    <source>
        <dbReference type="Google" id="ProtNLM"/>
    </source>
</evidence>
<dbReference type="OrthoDB" id="383937at2"/>
<evidence type="ECO:0000256" key="2">
    <source>
        <dbReference type="ARBA" id="ARBA00008520"/>
    </source>
</evidence>
<keyword evidence="3" id="KW-0813">Transport</keyword>
<evidence type="ECO:0000256" key="5">
    <source>
        <dbReference type="SAM" id="SignalP"/>
    </source>
</evidence>
<dbReference type="Proteomes" id="UP000005384">
    <property type="component" value="Unassembled WGS sequence"/>
</dbReference>
<dbReference type="EMBL" id="ADLN01000056">
    <property type="protein sequence ID" value="EHI59498.1"/>
    <property type="molecule type" value="Genomic_DNA"/>
</dbReference>
<dbReference type="PANTHER" id="PTHR43649">
    <property type="entry name" value="ARABINOSE-BINDING PROTEIN-RELATED"/>
    <property type="match status" value="1"/>
</dbReference>
<keyword evidence="7" id="KW-1185">Reference proteome</keyword>
<protein>
    <recommendedName>
        <fullName evidence="8">Sugar ABC transporter substrate-binding protein</fullName>
    </recommendedName>
</protein>
<evidence type="ECO:0000256" key="4">
    <source>
        <dbReference type="ARBA" id="ARBA00022729"/>
    </source>
</evidence>
<dbReference type="AlphaFoldDB" id="G5IG85"/>
<dbReference type="CDD" id="cd13585">
    <property type="entry name" value="PBP2_TMBP_like"/>
    <property type="match status" value="1"/>
</dbReference>
<name>G5IG85_9FIRM</name>
<dbReference type="PANTHER" id="PTHR43649:SF31">
    <property type="entry name" value="SN-GLYCEROL-3-PHOSPHATE-BINDING PERIPLASMIC PROTEIN UGPB"/>
    <property type="match status" value="1"/>
</dbReference>
<gene>
    <name evidence="6" type="ORF">HMPREF9473_02513</name>
</gene>
<comment type="similarity">
    <text evidence="2">Belongs to the bacterial solute-binding protein 1 family.</text>
</comment>
<dbReference type="Gene3D" id="3.40.190.10">
    <property type="entry name" value="Periplasmic binding protein-like II"/>
    <property type="match status" value="1"/>
</dbReference>
<dbReference type="Pfam" id="PF01547">
    <property type="entry name" value="SBP_bac_1"/>
    <property type="match status" value="1"/>
</dbReference>
<organism evidence="6 7">
    <name type="scientific">Hungatella hathewayi WAL-18680</name>
    <dbReference type="NCBI Taxonomy" id="742737"/>
    <lineage>
        <taxon>Bacteria</taxon>
        <taxon>Bacillati</taxon>
        <taxon>Bacillota</taxon>
        <taxon>Clostridia</taxon>
        <taxon>Lachnospirales</taxon>
        <taxon>Lachnospiraceae</taxon>
        <taxon>Hungatella</taxon>
    </lineage>
</organism>
<evidence type="ECO:0000313" key="6">
    <source>
        <dbReference type="EMBL" id="EHI59498.1"/>
    </source>
</evidence>
<evidence type="ECO:0000256" key="3">
    <source>
        <dbReference type="ARBA" id="ARBA00022448"/>
    </source>
</evidence>
<reference evidence="6 7" key="1">
    <citation type="submission" date="2011-08" db="EMBL/GenBank/DDBJ databases">
        <title>The Genome Sequence of Clostridium hathewayi WAL-18680.</title>
        <authorList>
            <consortium name="The Broad Institute Genome Sequencing Platform"/>
            <person name="Earl A."/>
            <person name="Ward D."/>
            <person name="Feldgarden M."/>
            <person name="Gevers D."/>
            <person name="Finegold S.M."/>
            <person name="Summanen P.H."/>
            <person name="Molitoris D.R."/>
            <person name="Song M."/>
            <person name="Daigneault M."/>
            <person name="Allen-Vercoe E."/>
            <person name="Young S.K."/>
            <person name="Zeng Q."/>
            <person name="Gargeya S."/>
            <person name="Fitzgerald M."/>
            <person name="Haas B."/>
            <person name="Abouelleil A."/>
            <person name="Alvarado L."/>
            <person name="Arachchi H.M."/>
            <person name="Berlin A."/>
            <person name="Brown A."/>
            <person name="Chapman S.B."/>
            <person name="Chen Z."/>
            <person name="Dunbar C."/>
            <person name="Freedman E."/>
            <person name="Gearin G."/>
            <person name="Gellesch M."/>
            <person name="Goldberg J."/>
            <person name="Griggs A."/>
            <person name="Gujja S."/>
            <person name="Heiman D."/>
            <person name="Howarth C."/>
            <person name="Larson L."/>
            <person name="Lui A."/>
            <person name="MacDonald P.J.P."/>
            <person name="Montmayeur A."/>
            <person name="Murphy C."/>
            <person name="Neiman D."/>
            <person name="Pearson M."/>
            <person name="Priest M."/>
            <person name="Roberts A."/>
            <person name="Saif S."/>
            <person name="Shea T."/>
            <person name="Shenoy N."/>
            <person name="Sisk P."/>
            <person name="Stolte C."/>
            <person name="Sykes S."/>
            <person name="Wortman J."/>
            <person name="Nusbaum C."/>
            <person name="Birren B."/>
        </authorList>
    </citation>
    <scope>NUCLEOTIDE SEQUENCE [LARGE SCALE GENOMIC DNA]</scope>
    <source>
        <strain evidence="6 7">WAL-18680</strain>
    </source>
</reference>